<dbReference type="Gene3D" id="3.60.10.10">
    <property type="entry name" value="Endonuclease/exonuclease/phosphatase"/>
    <property type="match status" value="1"/>
</dbReference>
<protein>
    <recommendedName>
        <fullName evidence="3">Endonuclease</fullName>
    </recommendedName>
</protein>
<evidence type="ECO:0000313" key="1">
    <source>
        <dbReference type="EMBL" id="MFB9105521.1"/>
    </source>
</evidence>
<gene>
    <name evidence="1" type="ORF">ACFFU1_11465</name>
</gene>
<dbReference type="RefSeq" id="WP_290268064.1">
    <property type="nucleotide sequence ID" value="NZ_JAUFQP010000001.1"/>
</dbReference>
<proteinExistence type="predicted"/>
<organism evidence="1 2">
    <name type="scientific">Algibacter miyuki</name>
    <dbReference type="NCBI Taxonomy" id="1306933"/>
    <lineage>
        <taxon>Bacteria</taxon>
        <taxon>Pseudomonadati</taxon>
        <taxon>Bacteroidota</taxon>
        <taxon>Flavobacteriia</taxon>
        <taxon>Flavobacteriales</taxon>
        <taxon>Flavobacteriaceae</taxon>
        <taxon>Algibacter</taxon>
    </lineage>
</organism>
<dbReference type="InterPro" id="IPR036691">
    <property type="entry name" value="Endo/exonu/phosph_ase_sf"/>
</dbReference>
<dbReference type="Proteomes" id="UP001589590">
    <property type="component" value="Unassembled WGS sequence"/>
</dbReference>
<dbReference type="EMBL" id="JBHMFA010000006">
    <property type="protein sequence ID" value="MFB9105521.1"/>
    <property type="molecule type" value="Genomic_DNA"/>
</dbReference>
<sequence>MKIATFNIQNLFHRDKSLLEKPVGKVFTDWITELDTLMLQPSKTLSQQDRIRELSFLIGFEKSSARPYALLRRKAGFLYMKGISHSIENKASDLTNWNGWIELQTIPIQPHATKHKAQVIADVNPDILLLQEIEDRASLEDFNQLILPEFNCKPFEHSFVIQGNDMTSLEMGILLRKDYILDAVRTHNINMEINDDGKSLIEYEITTPSKEKIWLLNTYLQKRTKNHDESDRIRKNQIFKITEVYNNLISQGKSNVIIAGTFNAPSYCDSLSPISKNTDLKDITKHLSFEVDMDKGDDANYFRLGAYRKGVNIKQTDFMFLSPALFDKMTDSGLNRKAMWPNKRPQWSTYKSVTNKSTEASEHPLVWGDIDL</sequence>
<name>A0ABV5H217_9FLAO</name>
<evidence type="ECO:0000313" key="2">
    <source>
        <dbReference type="Proteomes" id="UP001589590"/>
    </source>
</evidence>
<reference evidence="1 2" key="1">
    <citation type="submission" date="2024-09" db="EMBL/GenBank/DDBJ databases">
        <authorList>
            <person name="Sun Q."/>
            <person name="Mori K."/>
        </authorList>
    </citation>
    <scope>NUCLEOTIDE SEQUENCE [LARGE SCALE GENOMIC DNA]</scope>
    <source>
        <strain evidence="1 2">CECT 8300</strain>
    </source>
</reference>
<dbReference type="SUPFAM" id="SSF56219">
    <property type="entry name" value="DNase I-like"/>
    <property type="match status" value="1"/>
</dbReference>
<accession>A0ABV5H217</accession>
<comment type="caution">
    <text evidence="1">The sequence shown here is derived from an EMBL/GenBank/DDBJ whole genome shotgun (WGS) entry which is preliminary data.</text>
</comment>
<keyword evidence="2" id="KW-1185">Reference proteome</keyword>
<evidence type="ECO:0008006" key="3">
    <source>
        <dbReference type="Google" id="ProtNLM"/>
    </source>
</evidence>